<keyword evidence="3" id="KW-0479">Metal-binding</keyword>
<keyword evidence="4" id="KW-1015">Disulfide bond</keyword>
<evidence type="ECO:0000256" key="2">
    <source>
        <dbReference type="ARBA" id="ARBA00023008"/>
    </source>
</evidence>
<reference evidence="7 8" key="1">
    <citation type="submission" date="2019-07" db="EMBL/GenBank/DDBJ databases">
        <title>Whole genome shotgun sequence of Skermanella aerolata NBRC 106429.</title>
        <authorList>
            <person name="Hosoyama A."/>
            <person name="Uohara A."/>
            <person name="Ohji S."/>
            <person name="Ichikawa N."/>
        </authorList>
    </citation>
    <scope>NUCLEOTIDE SEQUENCE [LARGE SCALE GENOMIC DNA]</scope>
    <source>
        <strain evidence="7 8">NBRC 106429</strain>
    </source>
</reference>
<dbReference type="RefSeq" id="WP_044427286.1">
    <property type="nucleotide sequence ID" value="NZ_BJYZ01000006.1"/>
</dbReference>
<sequence length="204" mass="22322">MNQRLLRLAIGTLIGLLIAAGIVWWQISSLPTGSSSGTQTGGALIGGPFSLTDQTGRPVTDADYRGRYMLIYFGFTFCPDVCPTELQVMASALDQLGRQADEVQPMFITIDPERDTPSQLAGYVSQFNPRMAGLTGTPEQIASVARAYRVYYAKAPSKENDGYYTMDHSSFVYFMSPDGRFLEAFAHGTTPDKMAQGIRAHIKS</sequence>
<keyword evidence="2 3" id="KW-0186">Copper</keyword>
<feature type="domain" description="Thioredoxin" evidence="6">
    <location>
        <begin position="40"/>
        <end position="203"/>
    </location>
</feature>
<dbReference type="Proteomes" id="UP000321523">
    <property type="component" value="Unassembled WGS sequence"/>
</dbReference>
<dbReference type="Pfam" id="PF02630">
    <property type="entry name" value="SCO1-SenC"/>
    <property type="match status" value="1"/>
</dbReference>
<keyword evidence="8" id="KW-1185">Reference proteome</keyword>
<dbReference type="InterPro" id="IPR036249">
    <property type="entry name" value="Thioredoxin-like_sf"/>
</dbReference>
<feature type="disulfide bond" description="Redox-active" evidence="4">
    <location>
        <begin position="78"/>
        <end position="82"/>
    </location>
</feature>
<feature type="transmembrane region" description="Helical" evidence="5">
    <location>
        <begin position="5"/>
        <end position="27"/>
    </location>
</feature>
<protein>
    <submittedName>
        <fullName evidence="7">Electron transporter SenC</fullName>
    </submittedName>
</protein>
<comment type="caution">
    <text evidence="7">The sequence shown here is derived from an EMBL/GenBank/DDBJ whole genome shotgun (WGS) entry which is preliminary data.</text>
</comment>
<accession>A0A512DM32</accession>
<evidence type="ECO:0000313" key="7">
    <source>
        <dbReference type="EMBL" id="GEO37536.1"/>
    </source>
</evidence>
<feature type="binding site" evidence="3">
    <location>
        <position position="78"/>
    </location>
    <ligand>
        <name>Cu cation</name>
        <dbReference type="ChEBI" id="CHEBI:23378"/>
    </ligand>
</feature>
<comment type="similarity">
    <text evidence="1">Belongs to the SCO1/2 family.</text>
</comment>
<gene>
    <name evidence="7" type="ORF">SAE02_16840</name>
</gene>
<dbReference type="InterPro" id="IPR013766">
    <property type="entry name" value="Thioredoxin_domain"/>
</dbReference>
<name>A0A512DM32_9PROT</name>
<dbReference type="OrthoDB" id="9790194at2"/>
<dbReference type="EMBL" id="BJYZ01000006">
    <property type="protein sequence ID" value="GEO37536.1"/>
    <property type="molecule type" value="Genomic_DNA"/>
</dbReference>
<dbReference type="FunFam" id="3.40.30.10:FF:000013">
    <property type="entry name" value="Blast:Protein SCO1 homolog, mitochondrial"/>
    <property type="match status" value="1"/>
</dbReference>
<evidence type="ECO:0000259" key="6">
    <source>
        <dbReference type="PROSITE" id="PS51352"/>
    </source>
</evidence>
<dbReference type="GO" id="GO:0046872">
    <property type="term" value="F:metal ion binding"/>
    <property type="evidence" value="ECO:0007669"/>
    <property type="project" value="UniProtKB-KW"/>
</dbReference>
<evidence type="ECO:0000256" key="4">
    <source>
        <dbReference type="PIRSR" id="PIRSR603782-2"/>
    </source>
</evidence>
<keyword evidence="5" id="KW-0812">Transmembrane</keyword>
<dbReference type="CDD" id="cd02968">
    <property type="entry name" value="SCO"/>
    <property type="match status" value="1"/>
</dbReference>
<evidence type="ECO:0000313" key="8">
    <source>
        <dbReference type="Proteomes" id="UP000321523"/>
    </source>
</evidence>
<dbReference type="PROSITE" id="PS51352">
    <property type="entry name" value="THIOREDOXIN_2"/>
    <property type="match status" value="1"/>
</dbReference>
<keyword evidence="5" id="KW-1133">Transmembrane helix</keyword>
<proteinExistence type="inferred from homology"/>
<evidence type="ECO:0000256" key="5">
    <source>
        <dbReference type="SAM" id="Phobius"/>
    </source>
</evidence>
<dbReference type="SUPFAM" id="SSF52833">
    <property type="entry name" value="Thioredoxin-like"/>
    <property type="match status" value="1"/>
</dbReference>
<organism evidence="7 8">
    <name type="scientific">Skermanella aerolata</name>
    <dbReference type="NCBI Taxonomy" id="393310"/>
    <lineage>
        <taxon>Bacteria</taxon>
        <taxon>Pseudomonadati</taxon>
        <taxon>Pseudomonadota</taxon>
        <taxon>Alphaproteobacteria</taxon>
        <taxon>Rhodospirillales</taxon>
        <taxon>Azospirillaceae</taxon>
        <taxon>Skermanella</taxon>
    </lineage>
</organism>
<dbReference type="InterPro" id="IPR003782">
    <property type="entry name" value="SCO1/SenC"/>
</dbReference>
<dbReference type="PANTHER" id="PTHR12151">
    <property type="entry name" value="ELECTRON TRANSPORT PROTIN SCO1/SENC FAMILY MEMBER"/>
    <property type="match status" value="1"/>
</dbReference>
<feature type="binding site" evidence="3">
    <location>
        <position position="168"/>
    </location>
    <ligand>
        <name>Cu cation</name>
        <dbReference type="ChEBI" id="CHEBI:23378"/>
    </ligand>
</feature>
<dbReference type="PANTHER" id="PTHR12151:SF25">
    <property type="entry name" value="LINALOOL DEHYDRATASE_ISOMERASE DOMAIN-CONTAINING PROTEIN"/>
    <property type="match status" value="1"/>
</dbReference>
<keyword evidence="5" id="KW-0472">Membrane</keyword>
<feature type="binding site" evidence="3">
    <location>
        <position position="82"/>
    </location>
    <ligand>
        <name>Cu cation</name>
        <dbReference type="ChEBI" id="CHEBI:23378"/>
    </ligand>
</feature>
<evidence type="ECO:0000256" key="1">
    <source>
        <dbReference type="ARBA" id="ARBA00010996"/>
    </source>
</evidence>
<dbReference type="AlphaFoldDB" id="A0A512DM32"/>
<evidence type="ECO:0000256" key="3">
    <source>
        <dbReference type="PIRSR" id="PIRSR603782-1"/>
    </source>
</evidence>
<dbReference type="Gene3D" id="3.40.30.10">
    <property type="entry name" value="Glutaredoxin"/>
    <property type="match status" value="1"/>
</dbReference>